<dbReference type="Pfam" id="PF08246">
    <property type="entry name" value="Inhibitor_I29"/>
    <property type="match status" value="1"/>
</dbReference>
<accession>A0A1U7ZIT7</accession>
<dbReference type="PANTHER" id="PTHR12411">
    <property type="entry name" value="CYSTEINE PROTEASE FAMILY C1-RELATED"/>
    <property type="match status" value="1"/>
</dbReference>
<dbReference type="PROSITE" id="PS00639">
    <property type="entry name" value="THIOL_PROTEASE_HIS"/>
    <property type="match status" value="1"/>
</dbReference>
<evidence type="ECO:0000256" key="3">
    <source>
        <dbReference type="SAM" id="SignalP"/>
    </source>
</evidence>
<evidence type="ECO:0000256" key="1">
    <source>
        <dbReference type="ARBA" id="ARBA00008455"/>
    </source>
</evidence>
<dbReference type="InterPro" id="IPR038765">
    <property type="entry name" value="Papain-like_cys_pep_sf"/>
</dbReference>
<dbReference type="Pfam" id="PF00112">
    <property type="entry name" value="Peptidase_C1"/>
    <property type="match status" value="1"/>
</dbReference>
<reference evidence="7" key="1">
    <citation type="submission" date="2025-08" db="UniProtKB">
        <authorList>
            <consortium name="RefSeq"/>
        </authorList>
    </citation>
    <scope>IDENTIFICATION</scope>
</reference>
<proteinExistence type="inferred from homology"/>
<feature type="chain" id="PRO_5018593257" evidence="3">
    <location>
        <begin position="25"/>
        <end position="353"/>
    </location>
</feature>
<dbReference type="InterPro" id="IPR039417">
    <property type="entry name" value="Peptidase_C1A_papain-like"/>
</dbReference>
<comment type="similarity">
    <text evidence="1">Belongs to the peptidase C1 family.</text>
</comment>
<protein>
    <submittedName>
        <fullName evidence="7">Zingipain-2-like</fullName>
    </submittedName>
</protein>
<dbReference type="InterPro" id="IPR013128">
    <property type="entry name" value="Peptidase_C1A"/>
</dbReference>
<feature type="domain" description="Cathepsin propeptide inhibitor" evidence="5">
    <location>
        <begin position="49"/>
        <end position="107"/>
    </location>
</feature>
<dbReference type="GO" id="GO:0004197">
    <property type="term" value="F:cysteine-type endopeptidase activity"/>
    <property type="evidence" value="ECO:0000318"/>
    <property type="project" value="GO_Central"/>
</dbReference>
<dbReference type="CDD" id="cd02248">
    <property type="entry name" value="Peptidase_C1A"/>
    <property type="match status" value="1"/>
</dbReference>
<evidence type="ECO:0000313" key="6">
    <source>
        <dbReference type="Proteomes" id="UP000189703"/>
    </source>
</evidence>
<keyword evidence="3" id="KW-0732">Signal</keyword>
<dbReference type="KEGG" id="nnu:104591113"/>
<gene>
    <name evidence="7" type="primary">LOC104591113</name>
</gene>
<name>A0A1U7ZIT7_NELNU</name>
<dbReference type="Proteomes" id="UP000189703">
    <property type="component" value="Unplaced"/>
</dbReference>
<dbReference type="GeneID" id="104591113"/>
<dbReference type="InterPro" id="IPR000169">
    <property type="entry name" value="Pept_cys_AS"/>
</dbReference>
<dbReference type="OrthoDB" id="1404853at2759"/>
<dbReference type="InParanoid" id="A0A1U7ZIT7"/>
<dbReference type="GO" id="GO:0051603">
    <property type="term" value="P:proteolysis involved in protein catabolic process"/>
    <property type="evidence" value="ECO:0000318"/>
    <property type="project" value="GO_Central"/>
</dbReference>
<dbReference type="GO" id="GO:0005764">
    <property type="term" value="C:lysosome"/>
    <property type="evidence" value="ECO:0000318"/>
    <property type="project" value="GO_Central"/>
</dbReference>
<evidence type="ECO:0000256" key="2">
    <source>
        <dbReference type="ARBA" id="ARBA00023157"/>
    </source>
</evidence>
<organism evidence="6 7">
    <name type="scientific">Nelumbo nucifera</name>
    <name type="common">Sacred lotus</name>
    <dbReference type="NCBI Taxonomy" id="4432"/>
    <lineage>
        <taxon>Eukaryota</taxon>
        <taxon>Viridiplantae</taxon>
        <taxon>Streptophyta</taxon>
        <taxon>Embryophyta</taxon>
        <taxon>Tracheophyta</taxon>
        <taxon>Spermatophyta</taxon>
        <taxon>Magnoliopsida</taxon>
        <taxon>Proteales</taxon>
        <taxon>Nelumbonaceae</taxon>
        <taxon>Nelumbo</taxon>
    </lineage>
</organism>
<dbReference type="InterPro" id="IPR025660">
    <property type="entry name" value="Pept_his_AS"/>
</dbReference>
<dbReference type="PRINTS" id="PR00705">
    <property type="entry name" value="PAPAIN"/>
</dbReference>
<dbReference type="PROSITE" id="PS00139">
    <property type="entry name" value="THIOL_PROTEASE_CYS"/>
    <property type="match status" value="1"/>
</dbReference>
<dbReference type="SMART" id="SM00645">
    <property type="entry name" value="Pept_C1"/>
    <property type="match status" value="1"/>
</dbReference>
<dbReference type="SUPFAM" id="SSF54001">
    <property type="entry name" value="Cysteine proteinases"/>
    <property type="match status" value="1"/>
</dbReference>
<feature type="domain" description="Peptidase C1A papain C-terminal" evidence="4">
    <location>
        <begin position="136"/>
        <end position="351"/>
    </location>
</feature>
<evidence type="ECO:0000259" key="5">
    <source>
        <dbReference type="SMART" id="SM00848"/>
    </source>
</evidence>
<evidence type="ECO:0000259" key="4">
    <source>
        <dbReference type="SMART" id="SM00645"/>
    </source>
</evidence>
<dbReference type="RefSeq" id="XP_010248205.1">
    <property type="nucleotide sequence ID" value="XM_010249903.2"/>
</dbReference>
<dbReference type="InterPro" id="IPR013201">
    <property type="entry name" value="Prot_inhib_I29"/>
</dbReference>
<keyword evidence="6" id="KW-1185">Reference proteome</keyword>
<dbReference type="OMA" id="MPRINDD"/>
<dbReference type="GO" id="GO:0005615">
    <property type="term" value="C:extracellular space"/>
    <property type="evidence" value="ECO:0000318"/>
    <property type="project" value="GO_Central"/>
</dbReference>
<dbReference type="AlphaFoldDB" id="A0A1U7ZIT7"/>
<dbReference type="STRING" id="4432.A0A1U7ZIT7"/>
<dbReference type="eggNOG" id="KOG1543">
    <property type="taxonomic scope" value="Eukaryota"/>
</dbReference>
<sequence length="353" mass="39468">MGAMKNNLILVFLVLLSLFSFNLGLPTQYSILGYDPDEIVSDEGIALLFERWMEKHGKAYASLEEKDRRFKIFQSKLAYIIDWNSKRGPSDHILGLTQFSDMSFEEFSEIYLSKMNTTQLMSVEGIEKRVKGSCTPPSTFDWRTQGAVTGVKNQGTCGSCWAFSATGAMEGINYIVTKNLKSLSEQQLLDCDPNGSCRGSWPYKAFQWVINNGGITSDANYPYIGQKGICKNNMVKVATINGYKWVAQDENSILCAVFQQPLSAAMLATQDFSDYKGGIYRGLSCPTNDPSNVNHAVLIVGFGTSPTGTDYWIIKNSYGVNWGISGYMLMERNHNLPYGVCNINRYIHYPTKN</sequence>
<dbReference type="Gene3D" id="3.90.70.10">
    <property type="entry name" value="Cysteine proteinases"/>
    <property type="match status" value="1"/>
</dbReference>
<dbReference type="SMART" id="SM00848">
    <property type="entry name" value="Inhibitor_I29"/>
    <property type="match status" value="1"/>
</dbReference>
<keyword evidence="2" id="KW-1015">Disulfide bond</keyword>
<dbReference type="InterPro" id="IPR000668">
    <property type="entry name" value="Peptidase_C1A_C"/>
</dbReference>
<evidence type="ECO:0000313" key="7">
    <source>
        <dbReference type="RefSeq" id="XP_010248205.1"/>
    </source>
</evidence>
<dbReference type="FunFam" id="3.90.70.10:FF:000332">
    <property type="entry name" value="Cathepsin L1"/>
    <property type="match status" value="1"/>
</dbReference>
<feature type="signal peptide" evidence="3">
    <location>
        <begin position="1"/>
        <end position="24"/>
    </location>
</feature>